<evidence type="ECO:0000256" key="6">
    <source>
        <dbReference type="SAM" id="Coils"/>
    </source>
</evidence>
<gene>
    <name evidence="8" type="primary">SMC4_2</name>
    <name evidence="8" type="ORF">K7432_017279</name>
</gene>
<organism evidence="8 9">
    <name type="scientific">Basidiobolus ranarum</name>
    <dbReference type="NCBI Taxonomy" id="34480"/>
    <lineage>
        <taxon>Eukaryota</taxon>
        <taxon>Fungi</taxon>
        <taxon>Fungi incertae sedis</taxon>
        <taxon>Zoopagomycota</taxon>
        <taxon>Entomophthoromycotina</taxon>
        <taxon>Basidiobolomycetes</taxon>
        <taxon>Basidiobolales</taxon>
        <taxon>Basidiobolaceae</taxon>
        <taxon>Basidiobolus</taxon>
    </lineage>
</organism>
<dbReference type="Gene3D" id="3.40.50.300">
    <property type="entry name" value="P-loop containing nucleotide triphosphate hydrolases"/>
    <property type="match status" value="1"/>
</dbReference>
<accession>A0ABR2VKP1</accession>
<comment type="caution">
    <text evidence="8">The sequence shown here is derived from an EMBL/GenBank/DDBJ whole genome shotgun (WGS) entry which is preliminary data.</text>
</comment>
<dbReference type="SUPFAM" id="SSF52540">
    <property type="entry name" value="P-loop containing nucleoside triphosphate hydrolases"/>
    <property type="match status" value="1"/>
</dbReference>
<dbReference type="PANTHER" id="PTHR18937:SF172">
    <property type="entry name" value="STRUCTURAL MAINTENANCE OF CHROMOSOMES PROTEIN"/>
    <property type="match status" value="1"/>
</dbReference>
<feature type="coiled-coil region" evidence="6">
    <location>
        <begin position="330"/>
        <end position="399"/>
    </location>
</feature>
<keyword evidence="9" id="KW-1185">Reference proteome</keyword>
<dbReference type="Proteomes" id="UP001479436">
    <property type="component" value="Unassembled WGS sequence"/>
</dbReference>
<keyword evidence="2" id="KW-0547">Nucleotide-binding</keyword>
<dbReference type="EMBL" id="JASJQH010010439">
    <property type="protein sequence ID" value="KAK9670903.1"/>
    <property type="molecule type" value="Genomic_DNA"/>
</dbReference>
<evidence type="ECO:0000259" key="7">
    <source>
        <dbReference type="Pfam" id="PF02463"/>
    </source>
</evidence>
<evidence type="ECO:0000256" key="5">
    <source>
        <dbReference type="ARBA" id="ARBA00023242"/>
    </source>
</evidence>
<proteinExistence type="predicted"/>
<keyword evidence="4 6" id="KW-0175">Coiled coil</keyword>
<protein>
    <submittedName>
        <fullName evidence="8">Structural maintenance of chromosomes protein 4</fullName>
    </submittedName>
</protein>
<sequence>MPTMDSDAMNVDSHEESKPRLVIKKMALINFKSYAGRQEIGPFHKSFSAVVGPNGSGKSNVIDSLLFVFGYRANKMRQGKLSELIHSSAKYPNLEHCTVEVHFQEILDLPGPDAYKPVPNSELIVSRSAYRNNSSKYFINGNPSSYTEVTTLLKARGIDLDHKRFLILQGEVESISQMKPKAANEHEDGLLEYLEDIIGTSKYKETIKEASQELEKYNEERSEKLTRVKIVEKEKQSLESKRAEALDFVRSENNLVLKKSTLYQANIMLCDRNIDNMSQNIEKFQNELQTEKEKHSTVKDDLSILEKDYNTTVKEYEDIGQKTNEVLKELAKYDREDIELQENKKHLKSKLKKIAKEYQKDELRKGELQNWFENHSEDLEKGKSEITTLEESLTREEATLEEITAGLKGKTEKFSVKIEAKQKELAPWIEKINEKQSQIDVAQSEHQMLEARSTAGQRSLEEALMELKDTKTSIKEKKVELEELQQEKDLNDKKVSSLVRKLELTQTKELELKSVVGRAREAAQEARSSLQAASSKGTVLSSLLRLKDLGRIKGIHGRLGNLGVIDDKYDVAISTACPSLDNIVVDT</sequence>
<dbReference type="SUPFAM" id="SSF75553">
    <property type="entry name" value="Smc hinge domain"/>
    <property type="match status" value="1"/>
</dbReference>
<name>A0ABR2VKP1_9FUNG</name>
<dbReference type="InterPro" id="IPR027417">
    <property type="entry name" value="P-loop_NTPase"/>
</dbReference>
<comment type="subcellular location">
    <subcellularLocation>
        <location evidence="1">Nucleus</location>
    </subcellularLocation>
</comment>
<dbReference type="PANTHER" id="PTHR18937">
    <property type="entry name" value="STRUCTURAL MAINTENANCE OF CHROMOSOMES SMC FAMILY MEMBER"/>
    <property type="match status" value="1"/>
</dbReference>
<evidence type="ECO:0000256" key="3">
    <source>
        <dbReference type="ARBA" id="ARBA00022840"/>
    </source>
</evidence>
<feature type="coiled-coil region" evidence="6">
    <location>
        <begin position="200"/>
        <end position="234"/>
    </location>
</feature>
<feature type="coiled-coil region" evidence="6">
    <location>
        <begin position="432"/>
        <end position="501"/>
    </location>
</feature>
<dbReference type="Pfam" id="PF02463">
    <property type="entry name" value="SMC_N"/>
    <property type="match status" value="1"/>
</dbReference>
<dbReference type="InterPro" id="IPR036277">
    <property type="entry name" value="SMC_hinge_sf"/>
</dbReference>
<evidence type="ECO:0000313" key="8">
    <source>
        <dbReference type="EMBL" id="KAK9670903.1"/>
    </source>
</evidence>
<feature type="non-terminal residue" evidence="8">
    <location>
        <position position="587"/>
    </location>
</feature>
<evidence type="ECO:0000256" key="1">
    <source>
        <dbReference type="ARBA" id="ARBA00004123"/>
    </source>
</evidence>
<keyword evidence="5" id="KW-0539">Nucleus</keyword>
<evidence type="ECO:0000256" key="4">
    <source>
        <dbReference type="ARBA" id="ARBA00023054"/>
    </source>
</evidence>
<dbReference type="InterPro" id="IPR003395">
    <property type="entry name" value="RecF/RecN/SMC_N"/>
</dbReference>
<reference evidence="8 9" key="1">
    <citation type="submission" date="2023-04" db="EMBL/GenBank/DDBJ databases">
        <title>Genome of Basidiobolus ranarum AG-B5.</title>
        <authorList>
            <person name="Stajich J.E."/>
            <person name="Carter-House D."/>
            <person name="Gryganskyi A."/>
        </authorList>
    </citation>
    <scope>NUCLEOTIDE SEQUENCE [LARGE SCALE GENOMIC DNA]</scope>
    <source>
        <strain evidence="8 9">AG-B5</strain>
    </source>
</reference>
<keyword evidence="3" id="KW-0067">ATP-binding</keyword>
<evidence type="ECO:0000256" key="2">
    <source>
        <dbReference type="ARBA" id="ARBA00022741"/>
    </source>
</evidence>
<feature type="coiled-coil region" evidence="6">
    <location>
        <begin position="267"/>
        <end position="301"/>
    </location>
</feature>
<evidence type="ECO:0000313" key="9">
    <source>
        <dbReference type="Proteomes" id="UP001479436"/>
    </source>
</evidence>
<dbReference type="Gene3D" id="1.20.1060.20">
    <property type="match status" value="1"/>
</dbReference>
<feature type="domain" description="RecF/RecN/SMC N-terminal" evidence="7">
    <location>
        <begin position="23"/>
        <end position="160"/>
    </location>
</feature>